<dbReference type="EC" id="3.6.1.9" evidence="4"/>
<dbReference type="InterPro" id="IPR029001">
    <property type="entry name" value="ITPase-like_fam"/>
</dbReference>
<dbReference type="EMBL" id="SHNN01000003">
    <property type="protein sequence ID" value="MCX2982466.1"/>
    <property type="molecule type" value="Genomic_DNA"/>
</dbReference>
<comment type="subcellular location">
    <subcellularLocation>
        <location evidence="4">Cytoplasm</location>
    </subcellularLocation>
</comment>
<feature type="active site" description="Proton acceptor" evidence="4">
    <location>
        <position position="70"/>
    </location>
</feature>
<organism evidence="5 6">
    <name type="scientific">Candidatus Litorirhabdus singularis</name>
    <dbReference type="NCBI Taxonomy" id="2518993"/>
    <lineage>
        <taxon>Bacteria</taxon>
        <taxon>Pseudomonadati</taxon>
        <taxon>Pseudomonadota</taxon>
        <taxon>Gammaproteobacteria</taxon>
        <taxon>Cellvibrionales</taxon>
        <taxon>Halieaceae</taxon>
        <taxon>Candidatus Litorirhabdus</taxon>
    </lineage>
</organism>
<keyword evidence="2 4" id="KW-0378">Hydrolase</keyword>
<dbReference type="RefSeq" id="WP_279246485.1">
    <property type="nucleotide sequence ID" value="NZ_SHNN01000003.1"/>
</dbReference>
<keyword evidence="6" id="KW-1185">Reference proteome</keyword>
<accession>A0ABT3TJG7</accession>
<gene>
    <name evidence="5" type="ORF">EYC98_16500</name>
</gene>
<sequence>MPVILASASPRRVQLLTRLGVKFSQRPADIDESVMAGEEASDYVVRLAREKAASCQAQVNDADVVVLAADTCVVLDQQILGKPVDRMDALAMLARLGGREHRVLTGVCLAAGDRVEELLCETRVQFVSLQREAVEAYIDSGEPFDKAGGYGIQGLGGAFVESIVGSYSNVVGLPLAQTWQLLADFGVATALQGALDE</sequence>
<dbReference type="CDD" id="cd00555">
    <property type="entry name" value="Maf"/>
    <property type="match status" value="1"/>
</dbReference>
<comment type="catalytic activity">
    <reaction evidence="4">
        <text>dTTP + H2O = dTMP + diphosphate + H(+)</text>
        <dbReference type="Rhea" id="RHEA:28534"/>
        <dbReference type="ChEBI" id="CHEBI:15377"/>
        <dbReference type="ChEBI" id="CHEBI:15378"/>
        <dbReference type="ChEBI" id="CHEBI:33019"/>
        <dbReference type="ChEBI" id="CHEBI:37568"/>
        <dbReference type="ChEBI" id="CHEBI:63528"/>
        <dbReference type="EC" id="3.6.1.9"/>
    </reaction>
</comment>
<comment type="cofactor">
    <cofactor evidence="1 4">
        <name>a divalent metal cation</name>
        <dbReference type="ChEBI" id="CHEBI:60240"/>
    </cofactor>
</comment>
<evidence type="ECO:0000256" key="2">
    <source>
        <dbReference type="ARBA" id="ARBA00022801"/>
    </source>
</evidence>
<comment type="function">
    <text evidence="4">Nucleoside triphosphate pyrophosphatase that hydrolyzes dTTP and UTP. May have a dual role in cell division arrest and in preventing the incorporation of modified nucleotides into cellular nucleic acids.</text>
</comment>
<name>A0ABT3TJG7_9GAMM</name>
<evidence type="ECO:0000256" key="3">
    <source>
        <dbReference type="ARBA" id="ARBA00023080"/>
    </source>
</evidence>
<feature type="site" description="Important for substrate specificity" evidence="4">
    <location>
        <position position="71"/>
    </location>
</feature>
<evidence type="ECO:0000313" key="6">
    <source>
        <dbReference type="Proteomes" id="UP001143362"/>
    </source>
</evidence>
<protein>
    <recommendedName>
        <fullName evidence="4">dTTP/UTP pyrophosphatase</fullName>
        <shortName evidence="4">dTTPase/UTPase</shortName>
        <ecNumber evidence="4">3.6.1.9</ecNumber>
    </recommendedName>
    <alternativeName>
        <fullName evidence="4">Nucleoside triphosphate pyrophosphatase</fullName>
    </alternativeName>
    <alternativeName>
        <fullName evidence="4">Nucleotide pyrophosphatase</fullName>
        <shortName evidence="4">Nucleotide PPase</shortName>
    </alternativeName>
</protein>
<feature type="site" description="Important for substrate specificity" evidence="4">
    <location>
        <position position="11"/>
    </location>
</feature>
<dbReference type="InterPro" id="IPR003697">
    <property type="entry name" value="Maf-like"/>
</dbReference>
<evidence type="ECO:0000256" key="1">
    <source>
        <dbReference type="ARBA" id="ARBA00001968"/>
    </source>
</evidence>
<evidence type="ECO:0000313" key="5">
    <source>
        <dbReference type="EMBL" id="MCX2982466.1"/>
    </source>
</evidence>
<keyword evidence="3 4" id="KW-0546">Nucleotide metabolism</keyword>
<dbReference type="PANTHER" id="PTHR43213:SF5">
    <property type="entry name" value="BIFUNCTIONAL DTTP_UTP PYROPHOSPHATASE_METHYLTRANSFERASE PROTEIN-RELATED"/>
    <property type="match status" value="1"/>
</dbReference>
<proteinExistence type="inferred from homology"/>
<evidence type="ECO:0000256" key="4">
    <source>
        <dbReference type="HAMAP-Rule" id="MF_00528"/>
    </source>
</evidence>
<dbReference type="HAMAP" id="MF_00528">
    <property type="entry name" value="Maf"/>
    <property type="match status" value="1"/>
</dbReference>
<dbReference type="Pfam" id="PF02545">
    <property type="entry name" value="Maf"/>
    <property type="match status" value="1"/>
</dbReference>
<dbReference type="Gene3D" id="3.90.950.10">
    <property type="match status" value="1"/>
</dbReference>
<dbReference type="PIRSF" id="PIRSF006305">
    <property type="entry name" value="Maf"/>
    <property type="match status" value="1"/>
</dbReference>
<feature type="site" description="Important for substrate specificity" evidence="4">
    <location>
        <position position="153"/>
    </location>
</feature>
<comment type="caution">
    <text evidence="4">Lacks conserved residue(s) required for the propagation of feature annotation.</text>
</comment>
<dbReference type="NCBIfam" id="TIGR00172">
    <property type="entry name" value="maf"/>
    <property type="match status" value="1"/>
</dbReference>
<keyword evidence="4" id="KW-0963">Cytoplasm</keyword>
<dbReference type="SUPFAM" id="SSF52972">
    <property type="entry name" value="ITPase-like"/>
    <property type="match status" value="1"/>
</dbReference>
<comment type="catalytic activity">
    <reaction evidence="4">
        <text>UTP + H2O = UMP + diphosphate + H(+)</text>
        <dbReference type="Rhea" id="RHEA:29395"/>
        <dbReference type="ChEBI" id="CHEBI:15377"/>
        <dbReference type="ChEBI" id="CHEBI:15378"/>
        <dbReference type="ChEBI" id="CHEBI:33019"/>
        <dbReference type="ChEBI" id="CHEBI:46398"/>
        <dbReference type="ChEBI" id="CHEBI:57865"/>
        <dbReference type="EC" id="3.6.1.9"/>
    </reaction>
</comment>
<dbReference type="PANTHER" id="PTHR43213">
    <property type="entry name" value="BIFUNCTIONAL DTTP/UTP PYROPHOSPHATASE/METHYLTRANSFERASE PROTEIN-RELATED"/>
    <property type="match status" value="1"/>
</dbReference>
<comment type="similarity">
    <text evidence="4">Belongs to the Maf family. YhdE subfamily.</text>
</comment>
<comment type="caution">
    <text evidence="5">The sequence shown here is derived from an EMBL/GenBank/DDBJ whole genome shotgun (WGS) entry which is preliminary data.</text>
</comment>
<reference evidence="5" key="1">
    <citation type="submission" date="2019-02" db="EMBL/GenBank/DDBJ databases">
        <authorList>
            <person name="Li S.-H."/>
        </authorList>
    </citation>
    <scope>NUCLEOTIDE SEQUENCE</scope>
    <source>
        <strain evidence="5">IMCC14734</strain>
    </source>
</reference>
<dbReference type="Proteomes" id="UP001143362">
    <property type="component" value="Unassembled WGS sequence"/>
</dbReference>